<keyword evidence="7" id="KW-0496">Mitochondrion</keyword>
<evidence type="ECO:0000256" key="9">
    <source>
        <dbReference type="SAM" id="Phobius"/>
    </source>
</evidence>
<dbReference type="PRINTS" id="PR02049">
    <property type="entry name" value="PROTEINF36A"/>
</dbReference>
<evidence type="ECO:0000313" key="11">
    <source>
        <dbReference type="Proteomes" id="UP001448207"/>
    </source>
</evidence>
<dbReference type="EMBL" id="JBCLYO010000029">
    <property type="protein sequence ID" value="KAL0076956.1"/>
    <property type="molecule type" value="Genomic_DNA"/>
</dbReference>
<reference evidence="10 11" key="1">
    <citation type="submission" date="2024-04" db="EMBL/GenBank/DDBJ databases">
        <title>Symmetric and asymmetric DNA N6-adenine methylation regulates different biological responses in Mucorales.</title>
        <authorList>
            <consortium name="Lawrence Berkeley National Laboratory"/>
            <person name="Lax C."/>
            <person name="Mondo S.J."/>
            <person name="Osorio-Concepcion M."/>
            <person name="Muszewska A."/>
            <person name="Corrochano-Luque M."/>
            <person name="Gutierrez G."/>
            <person name="Riley R."/>
            <person name="Lipzen A."/>
            <person name="Guo J."/>
            <person name="Hundley H."/>
            <person name="Amirebrahimi M."/>
            <person name="Ng V."/>
            <person name="Lorenzo-Gutierrez D."/>
            <person name="Binder U."/>
            <person name="Yang J."/>
            <person name="Song Y."/>
            <person name="Canovas D."/>
            <person name="Navarro E."/>
            <person name="Freitag M."/>
            <person name="Gabaldon T."/>
            <person name="Grigoriev I.V."/>
            <person name="Corrochano L.M."/>
            <person name="Nicolas F.E."/>
            <person name="Garre V."/>
        </authorList>
    </citation>
    <scope>NUCLEOTIDE SEQUENCE [LARGE SCALE GENOMIC DNA]</scope>
    <source>
        <strain evidence="10 11">L51</strain>
    </source>
</reference>
<protein>
    <recommendedName>
        <fullName evidence="3">Cytochrome c oxidase assembly protein COX20, mitochondrial</fullName>
    </recommendedName>
</protein>
<sequence>MPNNEETATVTEAFKTVKLEDFKDVPKIPCARNAMLYGMGAGTGVGAVRYLMKQRIPTAANWAVAVFCGVSAVSFELCQMARKQKLEKLQLIIKATDSRPIPSNERVTIDERGRNGAFHVMVDLPETKKD</sequence>
<dbReference type="Pfam" id="PF12597">
    <property type="entry name" value="Cox20"/>
    <property type="match status" value="1"/>
</dbReference>
<evidence type="ECO:0000256" key="4">
    <source>
        <dbReference type="ARBA" id="ARBA00022692"/>
    </source>
</evidence>
<dbReference type="PANTHER" id="PTHR31586">
    <property type="entry name" value="CYTOCHROME C OXIDASE PROTEIN 20"/>
    <property type="match status" value="1"/>
</dbReference>
<dbReference type="InterPro" id="IPR022533">
    <property type="entry name" value="Cox20"/>
</dbReference>
<dbReference type="Proteomes" id="UP001448207">
    <property type="component" value="Unassembled WGS sequence"/>
</dbReference>
<comment type="caution">
    <text evidence="10">The sequence shown here is derived from an EMBL/GenBank/DDBJ whole genome shotgun (WGS) entry which is preliminary data.</text>
</comment>
<evidence type="ECO:0000256" key="7">
    <source>
        <dbReference type="ARBA" id="ARBA00023128"/>
    </source>
</evidence>
<comment type="subcellular location">
    <subcellularLocation>
        <location evidence="1">Mitochondrion inner membrane</location>
    </subcellularLocation>
</comment>
<evidence type="ECO:0000256" key="3">
    <source>
        <dbReference type="ARBA" id="ARBA00017689"/>
    </source>
</evidence>
<keyword evidence="6 9" id="KW-1133">Transmembrane helix</keyword>
<evidence type="ECO:0000256" key="5">
    <source>
        <dbReference type="ARBA" id="ARBA00022792"/>
    </source>
</evidence>
<evidence type="ECO:0000313" key="10">
    <source>
        <dbReference type="EMBL" id="KAL0076956.1"/>
    </source>
</evidence>
<keyword evidence="4 9" id="KW-0812">Transmembrane</keyword>
<name>A0ABR3AL00_PHYBL</name>
<feature type="transmembrane region" description="Helical" evidence="9">
    <location>
        <begin position="59"/>
        <end position="78"/>
    </location>
</feature>
<evidence type="ECO:0000256" key="1">
    <source>
        <dbReference type="ARBA" id="ARBA00004273"/>
    </source>
</evidence>
<accession>A0ABR3AL00</accession>
<keyword evidence="11" id="KW-1185">Reference proteome</keyword>
<evidence type="ECO:0000256" key="8">
    <source>
        <dbReference type="ARBA" id="ARBA00023136"/>
    </source>
</evidence>
<proteinExistence type="inferred from homology"/>
<keyword evidence="8 9" id="KW-0472">Membrane</keyword>
<dbReference type="PANTHER" id="PTHR31586:SF1">
    <property type="entry name" value="CYTOCHROME C OXIDASE ASSEMBLY PROTEIN COX20, MITOCHONDRIAL"/>
    <property type="match status" value="1"/>
</dbReference>
<gene>
    <name evidence="10" type="ORF">J3Q64DRAFT_1769970</name>
</gene>
<evidence type="ECO:0000256" key="6">
    <source>
        <dbReference type="ARBA" id="ARBA00022989"/>
    </source>
</evidence>
<organism evidence="10 11">
    <name type="scientific">Phycomyces blakesleeanus</name>
    <dbReference type="NCBI Taxonomy" id="4837"/>
    <lineage>
        <taxon>Eukaryota</taxon>
        <taxon>Fungi</taxon>
        <taxon>Fungi incertae sedis</taxon>
        <taxon>Mucoromycota</taxon>
        <taxon>Mucoromycotina</taxon>
        <taxon>Mucoromycetes</taxon>
        <taxon>Mucorales</taxon>
        <taxon>Phycomycetaceae</taxon>
        <taxon>Phycomyces</taxon>
    </lineage>
</organism>
<keyword evidence="5" id="KW-0999">Mitochondrion inner membrane</keyword>
<comment type="similarity">
    <text evidence="2">Belongs to the COX20 family.</text>
</comment>
<evidence type="ECO:0000256" key="2">
    <source>
        <dbReference type="ARBA" id="ARBA00009575"/>
    </source>
</evidence>